<evidence type="ECO:0000256" key="1">
    <source>
        <dbReference type="SAM" id="MobiDB-lite"/>
    </source>
</evidence>
<gene>
    <name evidence="3" type="ORF">Hamer_G004937</name>
</gene>
<name>A0A8J5JVF7_HOMAM</name>
<feature type="chain" id="PRO_5035278816" evidence="2">
    <location>
        <begin position="22"/>
        <end position="337"/>
    </location>
</feature>
<organism evidence="3 4">
    <name type="scientific">Homarus americanus</name>
    <name type="common">American lobster</name>
    <dbReference type="NCBI Taxonomy" id="6706"/>
    <lineage>
        <taxon>Eukaryota</taxon>
        <taxon>Metazoa</taxon>
        <taxon>Ecdysozoa</taxon>
        <taxon>Arthropoda</taxon>
        <taxon>Crustacea</taxon>
        <taxon>Multicrustacea</taxon>
        <taxon>Malacostraca</taxon>
        <taxon>Eumalacostraca</taxon>
        <taxon>Eucarida</taxon>
        <taxon>Decapoda</taxon>
        <taxon>Pleocyemata</taxon>
        <taxon>Astacidea</taxon>
        <taxon>Nephropoidea</taxon>
        <taxon>Nephropidae</taxon>
        <taxon>Homarus</taxon>
    </lineage>
</organism>
<sequence>MMYSGVATFWLLLGVLSWSTCEPVGAPGHRTQTLAQHYASVASYPFSKIVGVFSVLDEDSCACLLFYKSCSLEISLQSVIKARGFPCPLLMRYCCRRMTLLDMSSTFRNEFTSPLGERLADINSVSHYLTSVLGEHKPYAKNSSTIPTATSQQIRSDKSGLRPSALDTPVFQFRASRASEVQSRERMAPFFPSRHSQGTDLDEDPSETPATAFPDVGQQTKIYNNNNEFKQQTETLPSDAFKREADFPRRSKMMACSCTTREDCTLSWSFFSDLPQVKIRTSLECRGPEEVTCCLGRVLPPHSHKSRKEGHPRSPSTSSVWRPLEEAWDSIISWFQG</sequence>
<comment type="caution">
    <text evidence="3">The sequence shown here is derived from an EMBL/GenBank/DDBJ whole genome shotgun (WGS) entry which is preliminary data.</text>
</comment>
<accession>A0A8J5JVF7</accession>
<keyword evidence="2" id="KW-0732">Signal</keyword>
<dbReference type="AlphaFoldDB" id="A0A8J5JVF7"/>
<feature type="signal peptide" evidence="2">
    <location>
        <begin position="1"/>
        <end position="21"/>
    </location>
</feature>
<feature type="region of interest" description="Disordered" evidence="1">
    <location>
        <begin position="191"/>
        <end position="214"/>
    </location>
</feature>
<dbReference type="Proteomes" id="UP000747542">
    <property type="component" value="Unassembled WGS sequence"/>
</dbReference>
<feature type="region of interest" description="Disordered" evidence="1">
    <location>
        <begin position="142"/>
        <end position="161"/>
    </location>
</feature>
<protein>
    <submittedName>
        <fullName evidence="3">Uncharacterized protein</fullName>
    </submittedName>
</protein>
<reference evidence="3" key="1">
    <citation type="journal article" date="2021" name="Sci. Adv.">
        <title>The American lobster genome reveals insights on longevity, neural, and immune adaptations.</title>
        <authorList>
            <person name="Polinski J.M."/>
            <person name="Zimin A.V."/>
            <person name="Clark K.F."/>
            <person name="Kohn A.B."/>
            <person name="Sadowski N."/>
            <person name="Timp W."/>
            <person name="Ptitsyn A."/>
            <person name="Khanna P."/>
            <person name="Romanova D.Y."/>
            <person name="Williams P."/>
            <person name="Greenwood S.J."/>
            <person name="Moroz L.L."/>
            <person name="Walt D.R."/>
            <person name="Bodnar A.G."/>
        </authorList>
    </citation>
    <scope>NUCLEOTIDE SEQUENCE</scope>
    <source>
        <strain evidence="3">GMGI-L3</strain>
    </source>
</reference>
<feature type="compositionally biased region" description="Polar residues" evidence="1">
    <location>
        <begin position="142"/>
        <end position="154"/>
    </location>
</feature>
<evidence type="ECO:0000256" key="2">
    <source>
        <dbReference type="SAM" id="SignalP"/>
    </source>
</evidence>
<evidence type="ECO:0000313" key="4">
    <source>
        <dbReference type="Proteomes" id="UP000747542"/>
    </source>
</evidence>
<proteinExistence type="predicted"/>
<dbReference type="OrthoDB" id="6355114at2759"/>
<keyword evidence="4" id="KW-1185">Reference proteome</keyword>
<evidence type="ECO:0000313" key="3">
    <source>
        <dbReference type="EMBL" id="KAG7165152.1"/>
    </source>
</evidence>
<dbReference type="EMBL" id="JAHLQT010024847">
    <property type="protein sequence ID" value="KAG7165152.1"/>
    <property type="molecule type" value="Genomic_DNA"/>
</dbReference>